<gene>
    <name evidence="3" type="ORF">EYZ11_006141</name>
</gene>
<evidence type="ECO:0008006" key="5">
    <source>
        <dbReference type="Google" id="ProtNLM"/>
    </source>
</evidence>
<dbReference type="GO" id="GO:0003723">
    <property type="term" value="F:RNA binding"/>
    <property type="evidence" value="ECO:0007669"/>
    <property type="project" value="InterPro"/>
</dbReference>
<evidence type="ECO:0000313" key="4">
    <source>
        <dbReference type="Proteomes" id="UP000308092"/>
    </source>
</evidence>
<dbReference type="AlphaFoldDB" id="A0A4S3JGM3"/>
<dbReference type="PROSITE" id="PS50302">
    <property type="entry name" value="PUM"/>
    <property type="match status" value="1"/>
</dbReference>
<evidence type="ECO:0000313" key="3">
    <source>
        <dbReference type="EMBL" id="THC94380.1"/>
    </source>
</evidence>
<feature type="repeat" description="Pumilio" evidence="2">
    <location>
        <begin position="1"/>
        <end position="33"/>
    </location>
</feature>
<dbReference type="EMBL" id="SOSA01000211">
    <property type="protein sequence ID" value="THC94380.1"/>
    <property type="molecule type" value="Genomic_DNA"/>
</dbReference>
<dbReference type="STRING" id="1220188.A0A4S3JGM3"/>
<evidence type="ECO:0000256" key="1">
    <source>
        <dbReference type="ARBA" id="ARBA00022737"/>
    </source>
</evidence>
<reference evidence="3 4" key="1">
    <citation type="submission" date="2019-03" db="EMBL/GenBank/DDBJ databases">
        <title>The genome sequence of a newly discovered highly antifungal drug resistant Aspergillus species, Aspergillus tanneri NIH 1004.</title>
        <authorList>
            <person name="Mounaud S."/>
            <person name="Singh I."/>
            <person name="Joardar V."/>
            <person name="Pakala S."/>
            <person name="Pakala S."/>
            <person name="Venepally P."/>
            <person name="Hoover J."/>
            <person name="Nierman W."/>
            <person name="Chung J."/>
            <person name="Losada L."/>
        </authorList>
    </citation>
    <scope>NUCLEOTIDE SEQUENCE [LARGE SCALE GENOMIC DNA]</scope>
    <source>
        <strain evidence="3 4">NIH1004</strain>
    </source>
</reference>
<evidence type="ECO:0000256" key="2">
    <source>
        <dbReference type="PROSITE-ProRule" id="PRU00317"/>
    </source>
</evidence>
<dbReference type="VEuPathDB" id="FungiDB:EYZ11_006141"/>
<organism evidence="3 4">
    <name type="scientific">Aspergillus tanneri</name>
    <dbReference type="NCBI Taxonomy" id="1220188"/>
    <lineage>
        <taxon>Eukaryota</taxon>
        <taxon>Fungi</taxon>
        <taxon>Dikarya</taxon>
        <taxon>Ascomycota</taxon>
        <taxon>Pezizomycotina</taxon>
        <taxon>Eurotiomycetes</taxon>
        <taxon>Eurotiomycetidae</taxon>
        <taxon>Eurotiales</taxon>
        <taxon>Aspergillaceae</taxon>
        <taxon>Aspergillus</taxon>
        <taxon>Aspergillus subgen. Circumdati</taxon>
    </lineage>
</organism>
<keyword evidence="1" id="KW-0677">Repeat</keyword>
<dbReference type="InterPro" id="IPR001313">
    <property type="entry name" value="Pumilio_RNA-bd_rpt"/>
</dbReference>
<keyword evidence="4" id="KW-1185">Reference proteome</keyword>
<comment type="caution">
    <text evidence="3">The sequence shown here is derived from an EMBL/GenBank/DDBJ whole genome shotgun (WGS) entry which is preliminary data.</text>
</comment>
<name>A0A4S3JGM3_9EURO</name>
<dbReference type="Proteomes" id="UP000308092">
    <property type="component" value="Unassembled WGS sequence"/>
</dbReference>
<protein>
    <recommendedName>
        <fullName evidence="5">PUM-HD domain-containing protein</fullName>
    </recommendedName>
</protein>
<sequence length="71" mass="8069">MPLIDIAGDQYGNYLIQWILMNAAPHQRELVASHIRCRGNMEGDLVAETNGTLHTHHFAEADQMRLEEGHM</sequence>
<proteinExistence type="predicted"/>
<accession>A0A4S3JGM3</accession>